<accession>A0A4V3XEE9</accession>
<sequence length="170" mass="19418">MNIARPSTIDITFDLSQYARTLLQSQSLQQNLDQANERIDLLQAELTASRAIRRDMEDEQAVREDEMHNREEDVTRVSYLYGYEDSKEGKPPTNMPDEFTTSIIRFITKIKRERVLSYLTIDEIVQLFDAAQTDMEAVSETTTATSSSDAESAVDNATVASPVRYNLRRN</sequence>
<organism evidence="2 3">
    <name type="scientific">Bondarzewia mesenterica</name>
    <dbReference type="NCBI Taxonomy" id="1095465"/>
    <lineage>
        <taxon>Eukaryota</taxon>
        <taxon>Fungi</taxon>
        <taxon>Dikarya</taxon>
        <taxon>Basidiomycota</taxon>
        <taxon>Agaricomycotina</taxon>
        <taxon>Agaricomycetes</taxon>
        <taxon>Russulales</taxon>
        <taxon>Bondarzewiaceae</taxon>
        <taxon>Bondarzewia</taxon>
    </lineage>
</organism>
<dbReference type="EMBL" id="SGPL01000362">
    <property type="protein sequence ID" value="THH13343.1"/>
    <property type="molecule type" value="Genomic_DNA"/>
</dbReference>
<protein>
    <submittedName>
        <fullName evidence="2">Uncharacterized protein</fullName>
    </submittedName>
</protein>
<reference evidence="2 3" key="1">
    <citation type="submission" date="2019-02" db="EMBL/GenBank/DDBJ databases">
        <title>Genome sequencing of the rare red list fungi Bondarzewia mesenterica.</title>
        <authorList>
            <person name="Buettner E."/>
            <person name="Kellner H."/>
        </authorList>
    </citation>
    <scope>NUCLEOTIDE SEQUENCE [LARGE SCALE GENOMIC DNA]</scope>
    <source>
        <strain evidence="2 3">DSM 108281</strain>
    </source>
</reference>
<name>A0A4V3XEE9_9AGAM</name>
<evidence type="ECO:0000313" key="3">
    <source>
        <dbReference type="Proteomes" id="UP000310158"/>
    </source>
</evidence>
<comment type="caution">
    <text evidence="2">The sequence shown here is derived from an EMBL/GenBank/DDBJ whole genome shotgun (WGS) entry which is preliminary data.</text>
</comment>
<proteinExistence type="predicted"/>
<gene>
    <name evidence="2" type="ORF">EW146_g6861</name>
</gene>
<evidence type="ECO:0000313" key="2">
    <source>
        <dbReference type="EMBL" id="THH13343.1"/>
    </source>
</evidence>
<evidence type="ECO:0000256" key="1">
    <source>
        <dbReference type="SAM" id="Coils"/>
    </source>
</evidence>
<dbReference type="Proteomes" id="UP000310158">
    <property type="component" value="Unassembled WGS sequence"/>
</dbReference>
<feature type="coiled-coil region" evidence="1">
    <location>
        <begin position="18"/>
        <end position="59"/>
    </location>
</feature>
<dbReference type="AlphaFoldDB" id="A0A4V3XEE9"/>
<keyword evidence="3" id="KW-1185">Reference proteome</keyword>
<keyword evidence="1" id="KW-0175">Coiled coil</keyword>